<keyword evidence="5" id="KW-0575">Peroxidase</keyword>
<dbReference type="PROSITE" id="PS50222">
    <property type="entry name" value="EF_HAND_2"/>
    <property type="match status" value="1"/>
</dbReference>
<evidence type="ECO:0000256" key="11">
    <source>
        <dbReference type="ARBA" id="ARBA00022857"/>
    </source>
</evidence>
<keyword evidence="13 19" id="KW-0560">Oxidoreductase</keyword>
<comment type="similarity">
    <text evidence="2">Belongs to the RBOH (TC 5.B.1.3) family.</text>
</comment>
<dbReference type="PRINTS" id="PR00466">
    <property type="entry name" value="GP91PHOX"/>
</dbReference>
<evidence type="ECO:0000256" key="13">
    <source>
        <dbReference type="ARBA" id="ARBA00023002"/>
    </source>
</evidence>
<keyword evidence="6" id="KW-0285">Flavoprotein</keyword>
<evidence type="ECO:0000256" key="4">
    <source>
        <dbReference type="ARBA" id="ARBA00022553"/>
    </source>
</evidence>
<dbReference type="PANTHER" id="PTHR11972:SF152">
    <property type="entry name" value="RESPIRATORY BURST OXIDASE HOMOLOG PROTEIN C"/>
    <property type="match status" value="1"/>
</dbReference>
<dbReference type="CDD" id="cd06186">
    <property type="entry name" value="NOX_Duox_like_FAD_NADP"/>
    <property type="match status" value="1"/>
</dbReference>
<gene>
    <name evidence="19" type="ORF">CDL12_00755</name>
</gene>
<dbReference type="GO" id="GO:0005886">
    <property type="term" value="C:plasma membrane"/>
    <property type="evidence" value="ECO:0007669"/>
    <property type="project" value="TreeGrafter"/>
</dbReference>
<keyword evidence="14 16" id="KW-0472">Membrane</keyword>
<feature type="transmembrane region" description="Helical" evidence="16">
    <location>
        <begin position="294"/>
        <end position="313"/>
    </location>
</feature>
<dbReference type="OrthoDB" id="167398at2759"/>
<dbReference type="SMART" id="SM00054">
    <property type="entry name" value="EFh"/>
    <property type="match status" value="1"/>
</dbReference>
<dbReference type="SUPFAM" id="SSF63380">
    <property type="entry name" value="Riboflavin synthase domain-like"/>
    <property type="match status" value="1"/>
</dbReference>
<evidence type="ECO:0000259" key="18">
    <source>
        <dbReference type="PROSITE" id="PS51384"/>
    </source>
</evidence>
<dbReference type="EMBL" id="NKXS01000089">
    <property type="protein sequence ID" value="PIN26490.1"/>
    <property type="molecule type" value="Genomic_DNA"/>
</dbReference>
<dbReference type="Gene3D" id="3.40.50.80">
    <property type="entry name" value="Nucleotide-binding domain of ferredoxin-NADP reductase (FNR) module"/>
    <property type="match status" value="1"/>
</dbReference>
<dbReference type="Pfam" id="PF08414">
    <property type="entry name" value="NADPH_Ox"/>
    <property type="match status" value="1"/>
</dbReference>
<comment type="subcellular location">
    <subcellularLocation>
        <location evidence="1">Membrane</location>
        <topology evidence="1">Multi-pass membrane protein</topology>
    </subcellularLocation>
</comment>
<evidence type="ECO:0000256" key="15">
    <source>
        <dbReference type="SAM" id="MobiDB-lite"/>
    </source>
</evidence>
<dbReference type="SUPFAM" id="SSF52343">
    <property type="entry name" value="Ferredoxin reductase-like, C-terminal NADP-linked domain"/>
    <property type="match status" value="1"/>
</dbReference>
<feature type="domain" description="FAD-binding FR-type" evidence="18">
    <location>
        <begin position="492"/>
        <end position="615"/>
    </location>
</feature>
<evidence type="ECO:0000256" key="6">
    <source>
        <dbReference type="ARBA" id="ARBA00022630"/>
    </source>
</evidence>
<name>A0A2G9IA10_9LAMI</name>
<keyword evidence="20" id="KW-1185">Reference proteome</keyword>
<protein>
    <submittedName>
        <fullName evidence="19">Ferric reductase, NADH/NADPH oxidase</fullName>
        <ecNumber evidence="19">1.6.3.1</ecNumber>
    </submittedName>
</protein>
<dbReference type="InterPro" id="IPR013112">
    <property type="entry name" value="FAD-bd_8"/>
</dbReference>
<evidence type="ECO:0000256" key="12">
    <source>
        <dbReference type="ARBA" id="ARBA00022989"/>
    </source>
</evidence>
<dbReference type="Gene3D" id="1.10.238.10">
    <property type="entry name" value="EF-hand"/>
    <property type="match status" value="1"/>
</dbReference>
<dbReference type="InterPro" id="IPR018247">
    <property type="entry name" value="EF_Hand_1_Ca_BS"/>
</dbReference>
<dbReference type="InterPro" id="IPR017927">
    <property type="entry name" value="FAD-bd_FR_type"/>
</dbReference>
<evidence type="ECO:0000256" key="8">
    <source>
        <dbReference type="ARBA" id="ARBA00022723"/>
    </source>
</evidence>
<dbReference type="InterPro" id="IPR017938">
    <property type="entry name" value="Riboflavin_synthase-like_b-brl"/>
</dbReference>
<dbReference type="CDD" id="cd00051">
    <property type="entry name" value="EFh"/>
    <property type="match status" value="1"/>
</dbReference>
<organism evidence="19 20">
    <name type="scientific">Handroanthus impetiginosus</name>
    <dbReference type="NCBI Taxonomy" id="429701"/>
    <lineage>
        <taxon>Eukaryota</taxon>
        <taxon>Viridiplantae</taxon>
        <taxon>Streptophyta</taxon>
        <taxon>Embryophyta</taxon>
        <taxon>Tracheophyta</taxon>
        <taxon>Spermatophyta</taxon>
        <taxon>Magnoliopsida</taxon>
        <taxon>eudicotyledons</taxon>
        <taxon>Gunneridae</taxon>
        <taxon>Pentapetalae</taxon>
        <taxon>asterids</taxon>
        <taxon>lamiids</taxon>
        <taxon>Lamiales</taxon>
        <taxon>Bignoniaceae</taxon>
        <taxon>Crescentiina</taxon>
        <taxon>Tabebuia alliance</taxon>
        <taxon>Handroanthus</taxon>
    </lineage>
</organism>
<feature type="transmembrane region" description="Helical" evidence="16">
    <location>
        <begin position="474"/>
        <end position="492"/>
    </location>
</feature>
<evidence type="ECO:0000256" key="10">
    <source>
        <dbReference type="ARBA" id="ARBA00022837"/>
    </source>
</evidence>
<evidence type="ECO:0000256" key="1">
    <source>
        <dbReference type="ARBA" id="ARBA00004141"/>
    </source>
</evidence>
<dbReference type="SFLD" id="SFLDG01169">
    <property type="entry name" value="NADPH_oxidase_subgroup_(NOX)"/>
    <property type="match status" value="1"/>
</dbReference>
<feature type="transmembrane region" description="Helical" evidence="16">
    <location>
        <begin position="402"/>
        <end position="423"/>
    </location>
</feature>
<evidence type="ECO:0000256" key="16">
    <source>
        <dbReference type="SAM" id="Phobius"/>
    </source>
</evidence>
<dbReference type="GO" id="GO:0004601">
    <property type="term" value="F:peroxidase activity"/>
    <property type="evidence" value="ECO:0007669"/>
    <property type="project" value="UniProtKB-KW"/>
</dbReference>
<evidence type="ECO:0000256" key="9">
    <source>
        <dbReference type="ARBA" id="ARBA00022827"/>
    </source>
</evidence>
<dbReference type="AlphaFoldDB" id="A0A2G9IA10"/>
<keyword evidence="9" id="KW-0274">FAD</keyword>
<dbReference type="FunFam" id="2.40.30.10:FF:000019">
    <property type="entry name" value="Respiratory burst oxidase homolog A"/>
    <property type="match status" value="1"/>
</dbReference>
<dbReference type="EC" id="1.6.3.1" evidence="19"/>
<dbReference type="FunFam" id="3.40.50.80:FF:000007">
    <property type="entry name" value="Respiratory burst oxidase protein A"/>
    <property type="match status" value="1"/>
</dbReference>
<accession>A0A2G9IA10</accession>
<evidence type="ECO:0000256" key="2">
    <source>
        <dbReference type="ARBA" id="ARBA00007975"/>
    </source>
</evidence>
<dbReference type="InterPro" id="IPR011992">
    <property type="entry name" value="EF-hand-dom_pair"/>
</dbReference>
<dbReference type="InterPro" id="IPR013623">
    <property type="entry name" value="NADPH_Ox"/>
</dbReference>
<dbReference type="PANTHER" id="PTHR11972">
    <property type="entry name" value="NADPH OXIDASE"/>
    <property type="match status" value="1"/>
</dbReference>
<keyword evidence="4" id="KW-0597">Phosphoprotein</keyword>
<dbReference type="PROSITE" id="PS00018">
    <property type="entry name" value="EF_HAND_1"/>
    <property type="match status" value="1"/>
</dbReference>
<keyword evidence="8" id="KW-0479">Metal-binding</keyword>
<evidence type="ECO:0000259" key="17">
    <source>
        <dbReference type="PROSITE" id="PS50222"/>
    </source>
</evidence>
<evidence type="ECO:0000256" key="5">
    <source>
        <dbReference type="ARBA" id="ARBA00022559"/>
    </source>
</evidence>
<proteinExistence type="inferred from homology"/>
<evidence type="ECO:0000313" key="19">
    <source>
        <dbReference type="EMBL" id="PIN26490.1"/>
    </source>
</evidence>
<reference evidence="20" key="1">
    <citation type="journal article" date="2018" name="Gigascience">
        <title>Genome assembly of the Pink Ipe (Handroanthus impetiginosus, Bignoniaceae), a highly valued, ecologically keystone Neotropical timber forest tree.</title>
        <authorList>
            <person name="Silva-Junior O.B."/>
            <person name="Grattapaglia D."/>
            <person name="Novaes E."/>
            <person name="Collevatti R.G."/>
        </authorList>
    </citation>
    <scope>NUCLEOTIDE SEQUENCE [LARGE SCALE GENOMIC DNA]</scope>
    <source>
        <strain evidence="20">cv. UFG-1</strain>
    </source>
</reference>
<comment type="subunit">
    <text evidence="3">Monomer and homodimer.</text>
</comment>
<dbReference type="GO" id="GO:0005509">
    <property type="term" value="F:calcium ion binding"/>
    <property type="evidence" value="ECO:0007669"/>
    <property type="project" value="InterPro"/>
</dbReference>
<dbReference type="Pfam" id="PF08022">
    <property type="entry name" value="FAD_binding_8"/>
    <property type="match status" value="1"/>
</dbReference>
<dbReference type="Pfam" id="PF08030">
    <property type="entry name" value="NAD_binding_6"/>
    <property type="match status" value="1"/>
</dbReference>
<sequence>MAAAPADDYAEITHSVREDSVVVHSVKAGGGEQVEGPELPRLARNDWPKIRQVAEELKHLASFTRRHQPLGVLGRTKSAGTQALMGLKFISKTNSSAAWAGVEERFDELTSTTNGLLPRSLFYRCIGMGWNSEEFAVQLFDALARRRNILGYSITKVQLKEFWDQISDQNFDSRLQTFFDMVDKDADGRITEDEVKEIISSSASANKLWNIQMQADEYARLIMEELDPDECGYIMVENLEMLLLQDLSQSIGWFDESQNLSKMPSKKFKLIQGHVLKRWYRDFKNFLLDNWQRFWVMALWIGVMAALFAYKYVQLKNKAVFGVMGHCVCMAKGAAETLKLNMALILLPVCRNTITWLRSKTRLGEAVPFDDNLNFHKKYKPMESFFGDQPKSYWHFLKGWEGITGIVMVVLMAIAFTLASSLFRRNRVNLPKLLNKLTGFSAFWYSHHLFIIVYTLLIVHGFKLYLTQDWYKKTTWMYLIVPITLYVGERLIRVYRSSIMAMKILKAAIYPGAVLILHLSKPEGFKYKSGQYIFLNCPAVSPFEWHPFHITSAPMDDYISVHIRILGDWTKQLKVVFSEPPVSTGMNGLFRDDYLAGALFLKLLIDGPYGAPAQDYKEYDIVLLIGIGIGAAPMISVVKDIVNNIKAMEEEENALEEGGNGPSPPSLMPKQKTRSGSSKHNFKIRRAYFYWVTREQGSFDWFMGVMNEVAEVSHKGVIEMHNYCTSVYEEDDARSTIIAILQSINYAKNGVDVVSGTKIKSHFGKPNWRTVYKRIALNHPNAKVGVFYSGPRVLVKQLKQLASDFSHKTSTKFEFHKENY</sequence>
<dbReference type="InterPro" id="IPR002048">
    <property type="entry name" value="EF_hand_dom"/>
</dbReference>
<feature type="transmembrane region" description="Helical" evidence="16">
    <location>
        <begin position="443"/>
        <end position="462"/>
    </location>
</feature>
<dbReference type="PROSITE" id="PS51384">
    <property type="entry name" value="FAD_FR"/>
    <property type="match status" value="1"/>
</dbReference>
<dbReference type="InterPro" id="IPR013121">
    <property type="entry name" value="Fe_red_NAD-bd_6"/>
</dbReference>
<feature type="transmembrane region" description="Helical" evidence="16">
    <location>
        <begin position="621"/>
        <end position="638"/>
    </location>
</feature>
<comment type="caution">
    <text evidence="19">The sequence shown here is derived from an EMBL/GenBank/DDBJ whole genome shotgun (WGS) entry which is preliminary data.</text>
</comment>
<dbReference type="GO" id="GO:0016174">
    <property type="term" value="F:NAD(P)H oxidase H2O2-forming activity"/>
    <property type="evidence" value="ECO:0007669"/>
    <property type="project" value="UniProtKB-EC"/>
</dbReference>
<keyword evidence="7 16" id="KW-0812">Transmembrane</keyword>
<evidence type="ECO:0000256" key="3">
    <source>
        <dbReference type="ARBA" id="ARBA00011407"/>
    </source>
</evidence>
<feature type="region of interest" description="Disordered" evidence="15">
    <location>
        <begin position="652"/>
        <end position="679"/>
    </location>
</feature>
<keyword evidence="12 16" id="KW-1133">Transmembrane helix</keyword>
<keyword evidence="10" id="KW-0106">Calcium</keyword>
<dbReference type="Gene3D" id="2.40.30.10">
    <property type="entry name" value="Translation factors"/>
    <property type="match status" value="1"/>
</dbReference>
<dbReference type="SUPFAM" id="SSF47473">
    <property type="entry name" value="EF-hand"/>
    <property type="match status" value="1"/>
</dbReference>
<dbReference type="STRING" id="429701.A0A2G9IA10"/>
<evidence type="ECO:0000256" key="7">
    <source>
        <dbReference type="ARBA" id="ARBA00022692"/>
    </source>
</evidence>
<dbReference type="Proteomes" id="UP000231279">
    <property type="component" value="Unassembled WGS sequence"/>
</dbReference>
<dbReference type="InterPro" id="IPR000778">
    <property type="entry name" value="Cyt_b245_heavy_chain"/>
</dbReference>
<dbReference type="FunFam" id="1.10.238.10:FF:000049">
    <property type="entry name" value="Respiratory burst oxidase homolog A"/>
    <property type="match status" value="1"/>
</dbReference>
<evidence type="ECO:0000256" key="14">
    <source>
        <dbReference type="ARBA" id="ARBA00023136"/>
    </source>
</evidence>
<keyword evidence="11" id="KW-0521">NADP</keyword>
<feature type="domain" description="EF-hand" evidence="17">
    <location>
        <begin position="170"/>
        <end position="205"/>
    </location>
</feature>
<dbReference type="InterPro" id="IPR039261">
    <property type="entry name" value="FNR_nucleotide-bd"/>
</dbReference>
<evidence type="ECO:0000313" key="20">
    <source>
        <dbReference type="Proteomes" id="UP000231279"/>
    </source>
</evidence>
<dbReference type="InterPro" id="IPR050369">
    <property type="entry name" value="RBOH/FRE"/>
</dbReference>